<accession>A0A934SG03</accession>
<evidence type="ECO:0000313" key="2">
    <source>
        <dbReference type="Proteomes" id="UP000640485"/>
    </source>
</evidence>
<keyword evidence="2" id="KW-1185">Reference proteome</keyword>
<comment type="caution">
    <text evidence="1">The sequence shown here is derived from an EMBL/GenBank/DDBJ whole genome shotgun (WGS) entry which is preliminary data.</text>
</comment>
<gene>
    <name evidence="1" type="ORF">JJJ17_20125</name>
</gene>
<dbReference type="RefSeq" id="WP_200689691.1">
    <property type="nucleotide sequence ID" value="NZ_JAEPRQ010000018.1"/>
</dbReference>
<dbReference type="Proteomes" id="UP000640485">
    <property type="component" value="Unassembled WGS sequence"/>
</dbReference>
<name>A0A934SG03_9RHOB</name>
<reference evidence="1" key="1">
    <citation type="submission" date="2021-01" db="EMBL/GenBank/DDBJ databases">
        <title>Paracoccus amoyensis sp. nov., isolated from the surface seawater along the coast of Xiamen Island, China.</title>
        <authorList>
            <person name="Lyu L."/>
        </authorList>
    </citation>
    <scope>NUCLEOTIDE SEQUENCE</scope>
    <source>
        <strain evidence="1">MJ17</strain>
    </source>
</reference>
<proteinExistence type="predicted"/>
<organism evidence="1 2">
    <name type="scientific">Paracoccus caeni</name>
    <dbReference type="NCBI Taxonomy" id="657651"/>
    <lineage>
        <taxon>Bacteria</taxon>
        <taxon>Pseudomonadati</taxon>
        <taxon>Pseudomonadota</taxon>
        <taxon>Alphaproteobacteria</taxon>
        <taxon>Rhodobacterales</taxon>
        <taxon>Paracoccaceae</taxon>
        <taxon>Paracoccus</taxon>
    </lineage>
</organism>
<evidence type="ECO:0000313" key="1">
    <source>
        <dbReference type="EMBL" id="MBK4218241.1"/>
    </source>
</evidence>
<dbReference type="EMBL" id="JAEPRQ010000018">
    <property type="protein sequence ID" value="MBK4218241.1"/>
    <property type="molecule type" value="Genomic_DNA"/>
</dbReference>
<dbReference type="AlphaFoldDB" id="A0A934SG03"/>
<sequence>MVIKFTREQMNSAPMSDVEFAEWYVDEILRTEFPDTVKQQGRVSCMRATKSARRFLPHFGITRPDLQGQIMTVMWALGPNFFEHPAFYKILTDNSLTQDEKVDRVYTVSDEDGGQALDRADDRYWYPRLVPGNILGLKAYSEMTKKELWEEDIDPDEEDPWSIFKDG</sequence>
<protein>
    <submittedName>
        <fullName evidence="1">Uncharacterized protein</fullName>
    </submittedName>
</protein>